<evidence type="ECO:0000256" key="1">
    <source>
        <dbReference type="SAM" id="Phobius"/>
    </source>
</evidence>
<keyword evidence="1" id="KW-0472">Membrane</keyword>
<feature type="transmembrane region" description="Helical" evidence="1">
    <location>
        <begin position="31"/>
        <end position="54"/>
    </location>
</feature>
<gene>
    <name evidence="2" type="ORF">PTQ40_17190</name>
</gene>
<accession>A0AB35PZM3</accession>
<dbReference type="EMBL" id="JAQSKY010000014">
    <property type="protein sequence ID" value="MDS7900700.1"/>
    <property type="molecule type" value="Genomic_DNA"/>
</dbReference>
<feature type="transmembrane region" description="Helical" evidence="1">
    <location>
        <begin position="7"/>
        <end position="25"/>
    </location>
</feature>
<reference evidence="2" key="1">
    <citation type="journal article" date="2023" name="Front. Microbiol.">
        <title>Genomic characterization of carbapenem-resistant Klebsiella oxytoca complex in China: a multi-center study.</title>
        <authorList>
            <person name="Wan W."/>
            <person name="Yang X."/>
            <person name="Yu H."/>
            <person name="Wang M."/>
            <person name="Jia W."/>
            <person name="Huang B."/>
            <person name="Qu F."/>
            <person name="Shan B."/>
            <person name="Tang Y.W."/>
            <person name="Chen L."/>
            <person name="Du H."/>
        </authorList>
    </citation>
    <scope>NUCLEOTIDE SEQUENCE</scope>
    <source>
        <strain evidence="2">HD1688</strain>
    </source>
</reference>
<protein>
    <submittedName>
        <fullName evidence="2">Uncharacterized protein</fullName>
    </submittedName>
</protein>
<evidence type="ECO:0000313" key="2">
    <source>
        <dbReference type="EMBL" id="MDS7900700.1"/>
    </source>
</evidence>
<reference evidence="2" key="2">
    <citation type="submission" date="2023-01" db="EMBL/GenBank/DDBJ databases">
        <authorList>
            <person name="Du H."/>
            <person name="Wan W."/>
        </authorList>
    </citation>
    <scope>NUCLEOTIDE SEQUENCE</scope>
    <source>
        <strain evidence="2">HD1688</strain>
    </source>
</reference>
<dbReference type="Proteomes" id="UP001249822">
    <property type="component" value="Unassembled WGS sequence"/>
</dbReference>
<comment type="caution">
    <text evidence="2">The sequence shown here is derived from an EMBL/GenBank/DDBJ whole genome shotgun (WGS) entry which is preliminary data.</text>
</comment>
<dbReference type="RefSeq" id="WP_004141527.1">
    <property type="nucleotide sequence ID" value="NZ_JAQOAC010000004.1"/>
</dbReference>
<keyword evidence="1" id="KW-0812">Transmembrane</keyword>
<proteinExistence type="predicted"/>
<keyword evidence="1" id="KW-1133">Transmembrane helix</keyword>
<sequence length="70" mass="7692">MNREYSQVIYLAIGIAIAISFVTILNDGFSLLNILCGPFAVIGTVAGLCIAWYSTIGINKILQKFGFRDY</sequence>
<organism evidence="2 3">
    <name type="scientific">Klebsiella michiganensis</name>
    <dbReference type="NCBI Taxonomy" id="1134687"/>
    <lineage>
        <taxon>Bacteria</taxon>
        <taxon>Pseudomonadati</taxon>
        <taxon>Pseudomonadota</taxon>
        <taxon>Gammaproteobacteria</taxon>
        <taxon>Enterobacterales</taxon>
        <taxon>Enterobacteriaceae</taxon>
        <taxon>Klebsiella/Raoultella group</taxon>
        <taxon>Klebsiella</taxon>
    </lineage>
</organism>
<dbReference type="AlphaFoldDB" id="A0AB35PZM3"/>
<name>A0AB35PZM3_9ENTR</name>
<evidence type="ECO:0000313" key="3">
    <source>
        <dbReference type="Proteomes" id="UP001249822"/>
    </source>
</evidence>